<sequence length="145" mass="17430">MTYWICITNRENWEVIKRHNVWGVPKKHKNTLSRVKPGDKLVIYVRQEKDKEGNLLEPKIVGIYEVTSEPYVDFSRIFKPHRGGKETYPYRVKIKPIKIGEINFKPLINDLKFIKNKKRWSMHFFGKAMRELPEEDYKLIEKLLL</sequence>
<dbReference type="EMBL" id="DUJN01000008">
    <property type="protein sequence ID" value="HII61912.1"/>
    <property type="molecule type" value="Genomic_DNA"/>
</dbReference>
<dbReference type="AlphaFoldDB" id="A0A832WK30"/>
<dbReference type="RefSeq" id="WP_010885121.1">
    <property type="nucleotide sequence ID" value="NZ_DUJN01000008.1"/>
</dbReference>
<dbReference type="Proteomes" id="UP000617544">
    <property type="component" value="Unassembled WGS sequence"/>
</dbReference>
<proteinExistence type="inferred from homology"/>
<comment type="similarity">
    <text evidence="1">Belongs to the UPF0310 family.</text>
</comment>
<accession>A0A832WK30</accession>
<dbReference type="PANTHER" id="PTHR39661:SF1">
    <property type="entry name" value="UPF0310 PROTEIN MJECL36"/>
    <property type="match status" value="1"/>
</dbReference>
<dbReference type="PANTHER" id="PTHR39661">
    <property type="entry name" value="UPF0310 PROTEIN MJECL36"/>
    <property type="match status" value="1"/>
</dbReference>
<protein>
    <recommendedName>
        <fullName evidence="1">UPF0310 protein HA331_09300</fullName>
    </recommendedName>
</protein>
<dbReference type="InterPro" id="IPR022996">
    <property type="entry name" value="UPF0310"/>
</dbReference>
<name>A0A832WK30_PYRHR</name>
<evidence type="ECO:0000256" key="1">
    <source>
        <dbReference type="HAMAP-Rule" id="MF_00771"/>
    </source>
</evidence>
<dbReference type="InterPro" id="IPR002740">
    <property type="entry name" value="EVE_domain"/>
</dbReference>
<comment type="caution">
    <text evidence="3">The sequence shown here is derived from an EMBL/GenBank/DDBJ whole genome shotgun (WGS) entry which is preliminary data.</text>
</comment>
<dbReference type="Gene3D" id="3.10.590.10">
    <property type="entry name" value="ph1033 like domains"/>
    <property type="match status" value="1"/>
</dbReference>
<dbReference type="SUPFAM" id="SSF88697">
    <property type="entry name" value="PUA domain-like"/>
    <property type="match status" value="1"/>
</dbReference>
<gene>
    <name evidence="3" type="ORF">HA331_09300</name>
</gene>
<dbReference type="OMA" id="EKNVWGV"/>
<dbReference type="Pfam" id="PF01878">
    <property type="entry name" value="EVE"/>
    <property type="match status" value="1"/>
</dbReference>
<reference evidence="3" key="1">
    <citation type="journal article" date="2020" name="bioRxiv">
        <title>A rank-normalized archaeal taxonomy based on genome phylogeny resolves widespread incomplete and uneven classifications.</title>
        <authorList>
            <person name="Rinke C."/>
            <person name="Chuvochina M."/>
            <person name="Mussig A.J."/>
            <person name="Chaumeil P.-A."/>
            <person name="Waite D.W."/>
            <person name="Whitman W.B."/>
            <person name="Parks D.H."/>
            <person name="Hugenholtz P."/>
        </authorList>
    </citation>
    <scope>NUCLEOTIDE SEQUENCE</scope>
    <source>
        <strain evidence="3">UBA8834</strain>
    </source>
</reference>
<dbReference type="NCBIfam" id="NF002008">
    <property type="entry name" value="PRK00809.1"/>
    <property type="match status" value="1"/>
</dbReference>
<dbReference type="GeneID" id="1443356"/>
<dbReference type="InterPro" id="IPR015947">
    <property type="entry name" value="PUA-like_sf"/>
</dbReference>
<dbReference type="CDD" id="cd21132">
    <property type="entry name" value="EVE-like"/>
    <property type="match status" value="1"/>
</dbReference>
<evidence type="ECO:0000259" key="2">
    <source>
        <dbReference type="Pfam" id="PF01878"/>
    </source>
</evidence>
<evidence type="ECO:0000313" key="4">
    <source>
        <dbReference type="Proteomes" id="UP000617544"/>
    </source>
</evidence>
<organism evidence="3 4">
    <name type="scientific">Pyrococcus horikoshii</name>
    <dbReference type="NCBI Taxonomy" id="53953"/>
    <lineage>
        <taxon>Archaea</taxon>
        <taxon>Methanobacteriati</taxon>
        <taxon>Methanobacteriota</taxon>
        <taxon>Thermococci</taxon>
        <taxon>Thermococcales</taxon>
        <taxon>Thermococcaceae</taxon>
        <taxon>Pyrococcus</taxon>
    </lineage>
</organism>
<evidence type="ECO:0000313" key="3">
    <source>
        <dbReference type="EMBL" id="HII61912.1"/>
    </source>
</evidence>
<feature type="domain" description="EVE" evidence="2">
    <location>
        <begin position="2"/>
        <end position="143"/>
    </location>
</feature>
<dbReference type="SMR" id="A0A832WK30"/>
<dbReference type="HAMAP" id="MF_00771">
    <property type="entry name" value="UPF0310"/>
    <property type="match status" value="1"/>
</dbReference>